<gene>
    <name evidence="1" type="ORF">CEXT_548931</name>
</gene>
<organism evidence="1 2">
    <name type="scientific">Caerostris extrusa</name>
    <name type="common">Bark spider</name>
    <name type="synonym">Caerostris bankana</name>
    <dbReference type="NCBI Taxonomy" id="172846"/>
    <lineage>
        <taxon>Eukaryota</taxon>
        <taxon>Metazoa</taxon>
        <taxon>Ecdysozoa</taxon>
        <taxon>Arthropoda</taxon>
        <taxon>Chelicerata</taxon>
        <taxon>Arachnida</taxon>
        <taxon>Araneae</taxon>
        <taxon>Araneomorphae</taxon>
        <taxon>Entelegynae</taxon>
        <taxon>Araneoidea</taxon>
        <taxon>Araneidae</taxon>
        <taxon>Caerostris</taxon>
    </lineage>
</organism>
<dbReference type="AlphaFoldDB" id="A0AAV4T037"/>
<name>A0AAV4T037_CAEEX</name>
<evidence type="ECO:0000313" key="1">
    <source>
        <dbReference type="EMBL" id="GIY39400.1"/>
    </source>
</evidence>
<protein>
    <submittedName>
        <fullName evidence="1">Uncharacterized protein</fullName>
    </submittedName>
</protein>
<comment type="caution">
    <text evidence="1">The sequence shown here is derived from an EMBL/GenBank/DDBJ whole genome shotgun (WGS) entry which is preliminary data.</text>
</comment>
<accession>A0AAV4T037</accession>
<dbReference type="Proteomes" id="UP001054945">
    <property type="component" value="Unassembled WGS sequence"/>
</dbReference>
<dbReference type="EMBL" id="BPLR01010459">
    <property type="protein sequence ID" value="GIY39400.1"/>
    <property type="molecule type" value="Genomic_DNA"/>
</dbReference>
<evidence type="ECO:0000313" key="2">
    <source>
        <dbReference type="Proteomes" id="UP001054945"/>
    </source>
</evidence>
<reference evidence="1 2" key="1">
    <citation type="submission" date="2021-06" db="EMBL/GenBank/DDBJ databases">
        <title>Caerostris extrusa draft genome.</title>
        <authorList>
            <person name="Kono N."/>
            <person name="Arakawa K."/>
        </authorList>
    </citation>
    <scope>NUCLEOTIDE SEQUENCE [LARGE SCALE GENOMIC DNA]</scope>
</reference>
<sequence>MCPITVKAPLIPARSYWPPLQFASSQDFGLLLVKLKCSPISLTFLDTQLNNKVRQAITVSYGIVKSFQSSKCVFLAHYAEAMCIKRRFLLPLER</sequence>
<proteinExistence type="predicted"/>
<keyword evidence="2" id="KW-1185">Reference proteome</keyword>